<keyword evidence="5" id="KW-1185">Reference proteome</keyword>
<dbReference type="EMBL" id="JAMD01000015">
    <property type="protein sequence ID" value="KEJ94339.1"/>
    <property type="molecule type" value="Genomic_DNA"/>
</dbReference>
<dbReference type="GO" id="GO:0006508">
    <property type="term" value="P:proteolysis"/>
    <property type="evidence" value="ECO:0007669"/>
    <property type="project" value="InterPro"/>
</dbReference>
<dbReference type="GO" id="GO:0004197">
    <property type="term" value="F:cysteine-type endopeptidase activity"/>
    <property type="evidence" value="ECO:0007669"/>
    <property type="project" value="InterPro"/>
</dbReference>
<evidence type="ECO:0000256" key="2">
    <source>
        <dbReference type="SAM" id="SignalP"/>
    </source>
</evidence>
<dbReference type="InterPro" id="IPR011600">
    <property type="entry name" value="Pept_C14_caspase"/>
</dbReference>
<name>A0A073IX38_9RHOB</name>
<comment type="caution">
    <text evidence="4">The sequence shown here is derived from an EMBL/GenBank/DDBJ whole genome shotgun (WGS) entry which is preliminary data.</text>
</comment>
<reference evidence="4 5" key="1">
    <citation type="submission" date="2014-01" db="EMBL/GenBank/DDBJ databases">
        <title>Sulfitobacter sp. H3 (MCCC 1A00686) Genome Sequencing.</title>
        <authorList>
            <person name="Lai Q."/>
            <person name="Hong Z."/>
        </authorList>
    </citation>
    <scope>NUCLEOTIDE SEQUENCE [LARGE SCALE GENOMIC DNA]</scope>
    <source>
        <strain evidence="4 5">H3</strain>
    </source>
</reference>
<dbReference type="Gene3D" id="3.40.50.1460">
    <property type="match status" value="1"/>
</dbReference>
<accession>A0A073IX38</accession>
<feature type="signal peptide" evidence="2">
    <location>
        <begin position="1"/>
        <end position="23"/>
    </location>
</feature>
<evidence type="ECO:0000313" key="5">
    <source>
        <dbReference type="Proteomes" id="UP000027746"/>
    </source>
</evidence>
<sequence>MGRAVLRPALTALSLLAPLPALAENFALLIGASTYDNLEERYWLQGPANDVALVRTYLTDSAPVPFAADHVTVLADGVEGAGRPTLQGIRDGFAAMAARVGPGDFVYLHFSGHGTQAPALHPETEEDGLDEMFLPVDIGAWDDTVGSVENALVDDEIGVLIGSLRAKGATVWAVFDACHSGTVTRAAPADGEEVRMRKLDPSALGVPDSAMADAEATSRALPDPRARPASPVEGGGGDGAFIAFFAAQTTETTPEKRLPRGAPGRVSQGVFTYTIFETLAENPGVTYRQLGQEVLRKYAVQNLALSTPMFEGDLDGYVFSGEAGEQIHQWPVREGAFGLTLRAGQLQHMSEGEIVALLPTAASAVSDAVGYAKVTFTDTFTSELEPVAHEGLPALDVAEVPKGSYARKLADVVDFTLRVARPDGDVPTVVTATLDLLEQDAGGRLVLVPAGADADVRLAVMPDSTRPDAIWLLPGTGYFEPSKAAQTPSVGTTDRQPAEVAALMQDSLTQMGRAINLLRMGGQYRDTDLNVDLRLQTKTRQQRDLRDLDTVAVPVLVPDDQVHVLAQNNEAFPVDANVLHIGSDYAITHFYSGRLHPGDTLKKGLFRITDDAFGRDRVVVILTPAEPQSAVEDLRFLGQSAVEVMRGNDQSSSFAASLRNAGFGQVTRGAVALEDDSGPAPAILQFDIDTVAGN</sequence>
<organism evidence="4 5">
    <name type="scientific">Pseudosulfitobacter pseudonitzschiae</name>
    <dbReference type="NCBI Taxonomy" id="1402135"/>
    <lineage>
        <taxon>Bacteria</taxon>
        <taxon>Pseudomonadati</taxon>
        <taxon>Pseudomonadota</taxon>
        <taxon>Alphaproteobacteria</taxon>
        <taxon>Rhodobacterales</taxon>
        <taxon>Roseobacteraceae</taxon>
        <taxon>Pseudosulfitobacter</taxon>
    </lineage>
</organism>
<dbReference type="AlphaFoldDB" id="A0A073IX38"/>
<feature type="region of interest" description="Disordered" evidence="1">
    <location>
        <begin position="202"/>
        <end position="234"/>
    </location>
</feature>
<dbReference type="Pfam" id="PF00656">
    <property type="entry name" value="Peptidase_C14"/>
    <property type="match status" value="1"/>
</dbReference>
<protein>
    <recommendedName>
        <fullName evidence="3">Peptidase C14 caspase domain-containing protein</fullName>
    </recommendedName>
</protein>
<dbReference type="GO" id="GO:0005737">
    <property type="term" value="C:cytoplasm"/>
    <property type="evidence" value="ECO:0007669"/>
    <property type="project" value="TreeGrafter"/>
</dbReference>
<dbReference type="Proteomes" id="UP000027746">
    <property type="component" value="Unassembled WGS sequence"/>
</dbReference>
<dbReference type="GeneID" id="68872812"/>
<evidence type="ECO:0000313" key="4">
    <source>
        <dbReference type="EMBL" id="KEJ94339.1"/>
    </source>
</evidence>
<keyword evidence="2" id="KW-0732">Signal</keyword>
<evidence type="ECO:0000259" key="3">
    <source>
        <dbReference type="Pfam" id="PF00656"/>
    </source>
</evidence>
<feature type="chain" id="PRO_5001691582" description="Peptidase C14 caspase domain-containing protein" evidence="2">
    <location>
        <begin position="24"/>
        <end position="694"/>
    </location>
</feature>
<evidence type="ECO:0000256" key="1">
    <source>
        <dbReference type="SAM" id="MobiDB-lite"/>
    </source>
</evidence>
<gene>
    <name evidence="4" type="ORF">SUH3_07430</name>
</gene>
<dbReference type="RefSeq" id="WP_051694626.1">
    <property type="nucleotide sequence ID" value="NZ_CP054608.1"/>
</dbReference>
<dbReference type="PANTHER" id="PTHR48104:SF30">
    <property type="entry name" value="METACASPASE-1"/>
    <property type="match status" value="1"/>
</dbReference>
<feature type="domain" description="Peptidase C14 caspase" evidence="3">
    <location>
        <begin position="26"/>
        <end position="297"/>
    </location>
</feature>
<dbReference type="InterPro" id="IPR050452">
    <property type="entry name" value="Metacaspase"/>
</dbReference>
<dbReference type="PANTHER" id="PTHR48104">
    <property type="entry name" value="METACASPASE-4"/>
    <property type="match status" value="1"/>
</dbReference>
<proteinExistence type="predicted"/>
<dbReference type="OrthoDB" id="5489622at2"/>